<dbReference type="Pfam" id="PF02776">
    <property type="entry name" value="TPP_enzyme_N"/>
    <property type="match status" value="1"/>
</dbReference>
<dbReference type="InterPro" id="IPR029035">
    <property type="entry name" value="DHS-like_NAD/FAD-binding_dom"/>
</dbReference>
<dbReference type="GO" id="GO:0005829">
    <property type="term" value="C:cytosol"/>
    <property type="evidence" value="ECO:0007669"/>
    <property type="project" value="TreeGrafter"/>
</dbReference>
<keyword evidence="7" id="KW-0210">Decarboxylase</keyword>
<dbReference type="InterPro" id="IPR012001">
    <property type="entry name" value="Thiamin_PyroP_enz_TPP-bd_dom"/>
</dbReference>
<evidence type="ECO:0000256" key="8">
    <source>
        <dbReference type="ARBA" id="ARBA00022842"/>
    </source>
</evidence>
<dbReference type="SUPFAM" id="SSF52467">
    <property type="entry name" value="DHS-like NAD/FAD-binding domain"/>
    <property type="match status" value="1"/>
</dbReference>
<evidence type="ECO:0000256" key="3">
    <source>
        <dbReference type="ARBA" id="ARBA00007812"/>
    </source>
</evidence>
<dbReference type="EMBL" id="CVMT01000004">
    <property type="protein sequence ID" value="CRG88335.1"/>
    <property type="molecule type" value="Genomic_DNA"/>
</dbReference>
<dbReference type="CDD" id="cd02005">
    <property type="entry name" value="TPP_PDC_IPDC"/>
    <property type="match status" value="1"/>
</dbReference>
<evidence type="ECO:0000259" key="15">
    <source>
        <dbReference type="Pfam" id="PF02776"/>
    </source>
</evidence>
<feature type="binding site" evidence="11">
    <location>
        <position position="444"/>
    </location>
    <ligand>
        <name>Mg(2+)</name>
        <dbReference type="ChEBI" id="CHEBI:18420"/>
    </ligand>
</feature>
<dbReference type="Gene3D" id="3.40.50.970">
    <property type="match status" value="2"/>
</dbReference>
<evidence type="ECO:0000256" key="10">
    <source>
        <dbReference type="ARBA" id="ARBA00023239"/>
    </source>
</evidence>
<dbReference type="OrthoDB" id="3970464at2759"/>
<keyword evidence="8 11" id="KW-0460">Magnesium</keyword>
<name>A0A0U1LYC5_TALIS</name>
<feature type="domain" description="Thiamine pyrophosphate enzyme central" evidence="13">
    <location>
        <begin position="208"/>
        <end position="322"/>
    </location>
</feature>
<feature type="domain" description="Thiamine pyrophosphate enzyme TPP-binding" evidence="14">
    <location>
        <begin position="396"/>
        <end position="485"/>
    </location>
</feature>
<evidence type="ECO:0000259" key="13">
    <source>
        <dbReference type="Pfam" id="PF00205"/>
    </source>
</evidence>
<protein>
    <recommendedName>
        <fullName evidence="5">Pyruvate decarboxylase</fullName>
        <ecNumber evidence="4">4.1.1.1</ecNumber>
    </recommendedName>
</protein>
<evidence type="ECO:0000256" key="5">
    <source>
        <dbReference type="ARBA" id="ARBA00014422"/>
    </source>
</evidence>
<keyword evidence="6 11" id="KW-0479">Metal-binding</keyword>
<sequence length="565" mass="62981">MDIQYGREGVQIDLAEYLFTRLYQVGVRSVHGVPGDYNLVSLDYIKPAGLHLVGNANELNAGYAADGYARIKGISALVTAYGVGELSAINAIGGAFAERAPVVHVVGTPATTAQNSRRILHHSLGDGNFRVFAKIYQNLTCAQANLTDPKTAPEEIDRVIQECLIERRPVYIELPADLVRAKVSSLRLKQLLEVPSIENCPIREAHIVEEIIKRLQTTKKPTIIVDGFTRQYDLVDEVNMFVFSTVYPTYTTPFGKGCIDEIHNNFHGTYMGKAGKVLHVDWVNCSDLVIRFGPLDTDTNMYGFTTLTSRKVTIDVNETSINMQGVLYDNFNTKALFQKLLERIYPLEDVLPPIPYPEYLGTPRKERSALSHPMADGAIDQETFWMRSGGQGLILTPQAKLINSALWLSIGYALAASVGVALAQREMEVKDGIPAARIILFEGDGSFQMTAQAISDVFRNRLNLTIFLINNNGYTIERHIHGMTASYNDIQPWNYLDSPHFFGAPKDDLSYPVFIRRVVNWGQLLEVLEDKQFKQGKGFNMVEVAMGQQDAPESLKGLVRLVCEK</sequence>
<dbReference type="PIRSF" id="PIRSF036565">
    <property type="entry name" value="Pyruvt_ip_decrb"/>
    <property type="match status" value="1"/>
</dbReference>
<keyword evidence="9 12" id="KW-0786">Thiamine pyrophosphate</keyword>
<dbReference type="Pfam" id="PF02775">
    <property type="entry name" value="TPP_enzyme_C"/>
    <property type="match status" value="1"/>
</dbReference>
<evidence type="ECO:0000256" key="1">
    <source>
        <dbReference type="ARBA" id="ARBA00001041"/>
    </source>
</evidence>
<evidence type="ECO:0000256" key="9">
    <source>
        <dbReference type="ARBA" id="ARBA00023052"/>
    </source>
</evidence>
<evidence type="ECO:0000313" key="17">
    <source>
        <dbReference type="Proteomes" id="UP000054383"/>
    </source>
</evidence>
<comment type="cofactor">
    <cofactor evidence="2">
        <name>thiamine diphosphate</name>
        <dbReference type="ChEBI" id="CHEBI:58937"/>
    </cofactor>
</comment>
<evidence type="ECO:0000256" key="12">
    <source>
        <dbReference type="RuleBase" id="RU362132"/>
    </source>
</evidence>
<evidence type="ECO:0000313" key="16">
    <source>
        <dbReference type="EMBL" id="CRG88335.1"/>
    </source>
</evidence>
<dbReference type="InterPro" id="IPR011766">
    <property type="entry name" value="TPP_enzyme_TPP-bd"/>
</dbReference>
<proteinExistence type="inferred from homology"/>
<keyword evidence="10" id="KW-0456">Lyase</keyword>
<dbReference type="InterPro" id="IPR012110">
    <property type="entry name" value="PDC/IPDC-like"/>
</dbReference>
<dbReference type="GO" id="GO:0000287">
    <property type="term" value="F:magnesium ion binding"/>
    <property type="evidence" value="ECO:0007669"/>
    <property type="project" value="InterPro"/>
</dbReference>
<dbReference type="InterPro" id="IPR047214">
    <property type="entry name" value="TPP_PDC_IPDC"/>
</dbReference>
<evidence type="ECO:0000259" key="14">
    <source>
        <dbReference type="Pfam" id="PF02775"/>
    </source>
</evidence>
<dbReference type="Pfam" id="PF00205">
    <property type="entry name" value="TPP_enzyme_M"/>
    <property type="match status" value="1"/>
</dbReference>
<dbReference type="GO" id="GO:0030976">
    <property type="term" value="F:thiamine pyrophosphate binding"/>
    <property type="evidence" value="ECO:0007669"/>
    <property type="project" value="InterPro"/>
</dbReference>
<dbReference type="AlphaFoldDB" id="A0A0U1LYC5"/>
<accession>A0A0U1LYC5</accession>
<dbReference type="GO" id="GO:0005634">
    <property type="term" value="C:nucleus"/>
    <property type="evidence" value="ECO:0007669"/>
    <property type="project" value="TreeGrafter"/>
</dbReference>
<dbReference type="Gene3D" id="3.40.50.1220">
    <property type="entry name" value="TPP-binding domain"/>
    <property type="match status" value="1"/>
</dbReference>
<dbReference type="PANTHER" id="PTHR43452:SF11">
    <property type="entry name" value="PYRUVATE DECARBOXYLASE"/>
    <property type="match status" value="1"/>
</dbReference>
<evidence type="ECO:0000256" key="7">
    <source>
        <dbReference type="ARBA" id="ARBA00022793"/>
    </source>
</evidence>
<evidence type="ECO:0000256" key="4">
    <source>
        <dbReference type="ARBA" id="ARBA00013202"/>
    </source>
</evidence>
<organism evidence="16 17">
    <name type="scientific">Talaromyces islandicus</name>
    <name type="common">Penicillium islandicum</name>
    <dbReference type="NCBI Taxonomy" id="28573"/>
    <lineage>
        <taxon>Eukaryota</taxon>
        <taxon>Fungi</taxon>
        <taxon>Dikarya</taxon>
        <taxon>Ascomycota</taxon>
        <taxon>Pezizomycotina</taxon>
        <taxon>Eurotiomycetes</taxon>
        <taxon>Eurotiomycetidae</taxon>
        <taxon>Eurotiales</taxon>
        <taxon>Trichocomaceae</taxon>
        <taxon>Talaromyces</taxon>
        <taxon>Talaromyces sect. Islandici</taxon>
    </lineage>
</organism>
<dbReference type="STRING" id="28573.A0A0U1LYC5"/>
<dbReference type="Proteomes" id="UP000054383">
    <property type="component" value="Unassembled WGS sequence"/>
</dbReference>
<dbReference type="FunFam" id="3.40.50.970:FF:000024">
    <property type="entry name" value="Pyruvate decarboxylase isozyme"/>
    <property type="match status" value="1"/>
</dbReference>
<feature type="domain" description="Thiamine pyrophosphate enzyme N-terminal TPP-binding" evidence="15">
    <location>
        <begin position="13"/>
        <end position="117"/>
    </location>
</feature>
<gene>
    <name evidence="16" type="ORF">PISL3812_05364</name>
</gene>
<evidence type="ECO:0000256" key="6">
    <source>
        <dbReference type="ARBA" id="ARBA00022723"/>
    </source>
</evidence>
<dbReference type="InterPro" id="IPR012000">
    <property type="entry name" value="Thiamin_PyroP_enz_cen_dom"/>
</dbReference>
<reference evidence="16 17" key="1">
    <citation type="submission" date="2015-04" db="EMBL/GenBank/DDBJ databases">
        <authorList>
            <person name="Syromyatnikov M.Y."/>
            <person name="Popov V.N."/>
        </authorList>
    </citation>
    <scope>NUCLEOTIDE SEQUENCE [LARGE SCALE GENOMIC DNA]</scope>
    <source>
        <strain evidence="16">WF-38-12</strain>
    </source>
</reference>
<feature type="binding site" evidence="11">
    <location>
        <position position="471"/>
    </location>
    <ligand>
        <name>Mg(2+)</name>
        <dbReference type="ChEBI" id="CHEBI:18420"/>
    </ligand>
</feature>
<evidence type="ECO:0000256" key="11">
    <source>
        <dbReference type="PIRSR" id="PIRSR036565-2"/>
    </source>
</evidence>
<dbReference type="OMA" id="FTCAQAN"/>
<comment type="catalytic activity">
    <reaction evidence="1">
        <text>a 2-oxocarboxylate + H(+) = an aldehyde + CO2</text>
        <dbReference type="Rhea" id="RHEA:11628"/>
        <dbReference type="ChEBI" id="CHEBI:15378"/>
        <dbReference type="ChEBI" id="CHEBI:16526"/>
        <dbReference type="ChEBI" id="CHEBI:17478"/>
        <dbReference type="ChEBI" id="CHEBI:35179"/>
        <dbReference type="EC" id="4.1.1.1"/>
    </reaction>
</comment>
<keyword evidence="16" id="KW-0670">Pyruvate</keyword>
<comment type="cofactor">
    <cofactor evidence="11">
        <name>Mg(2+)</name>
        <dbReference type="ChEBI" id="CHEBI:18420"/>
    </cofactor>
    <text evidence="11">Binds 1 Mg(2+) per subunit.</text>
</comment>
<dbReference type="GO" id="GO:0004737">
    <property type="term" value="F:pyruvate decarboxylase activity"/>
    <property type="evidence" value="ECO:0007669"/>
    <property type="project" value="UniProtKB-EC"/>
</dbReference>
<dbReference type="FunFam" id="3.40.50.970:FF:000019">
    <property type="entry name" value="Pyruvate decarboxylase isozyme"/>
    <property type="match status" value="1"/>
</dbReference>
<keyword evidence="17" id="KW-1185">Reference proteome</keyword>
<dbReference type="SUPFAM" id="SSF52518">
    <property type="entry name" value="Thiamin diphosphate-binding fold (THDP-binding)"/>
    <property type="match status" value="2"/>
</dbReference>
<dbReference type="PANTHER" id="PTHR43452">
    <property type="entry name" value="PYRUVATE DECARBOXYLASE"/>
    <property type="match status" value="1"/>
</dbReference>
<evidence type="ECO:0000256" key="2">
    <source>
        <dbReference type="ARBA" id="ARBA00001964"/>
    </source>
</evidence>
<dbReference type="GO" id="GO:0000949">
    <property type="term" value="P:aromatic amino acid family catabolic process to alcohol via Ehrlich pathway"/>
    <property type="evidence" value="ECO:0007669"/>
    <property type="project" value="TreeGrafter"/>
</dbReference>
<dbReference type="CDD" id="cd07038">
    <property type="entry name" value="TPP_PYR_PDC_IPDC_like"/>
    <property type="match status" value="1"/>
</dbReference>
<dbReference type="EC" id="4.1.1.1" evidence="4"/>
<feature type="binding site" evidence="11">
    <location>
        <position position="473"/>
    </location>
    <ligand>
        <name>Mg(2+)</name>
        <dbReference type="ChEBI" id="CHEBI:18420"/>
    </ligand>
</feature>
<dbReference type="InterPro" id="IPR047213">
    <property type="entry name" value="TPP_PYR_PDC_IPDC-like"/>
</dbReference>
<comment type="similarity">
    <text evidence="3 12">Belongs to the TPP enzyme family.</text>
</comment>
<dbReference type="InterPro" id="IPR029061">
    <property type="entry name" value="THDP-binding"/>
</dbReference>